<dbReference type="AlphaFoldDB" id="A0A3M8AL42"/>
<dbReference type="Proteomes" id="UP000275048">
    <property type="component" value="Unassembled WGS sequence"/>
</dbReference>
<comment type="caution">
    <text evidence="3">The sequence shown here is derived from an EMBL/GenBank/DDBJ whole genome shotgun (WGS) entry which is preliminary data.</text>
</comment>
<keyword evidence="2" id="KW-0472">Membrane</keyword>
<feature type="transmembrane region" description="Helical" evidence="2">
    <location>
        <begin position="144"/>
        <end position="163"/>
    </location>
</feature>
<keyword evidence="2" id="KW-0812">Transmembrane</keyword>
<dbReference type="OrthoDB" id="4775109at2"/>
<protein>
    <submittedName>
        <fullName evidence="3">Uncharacterized protein</fullName>
    </submittedName>
</protein>
<sequence>MTEAAGGAAGDAAGEASADAGGRTSPLGRRSRHDRPVDERAEALKERVYATFTGLAIVLVQQTNVEHITAARATLTLLVGIVAISAAGFVADVIAHLAVHAAFPDRAELGRMLRTAGSAVGSASVPLLVLALAALGVFELEGALRAASIVYLVTLGLLGYVAVRRTRVAWWKQLLALGALVALGLAVVGLQQLAHGH</sequence>
<proteinExistence type="predicted"/>
<feature type="compositionally biased region" description="Low complexity" evidence="1">
    <location>
        <begin position="1"/>
        <end position="22"/>
    </location>
</feature>
<organism evidence="3 4">
    <name type="scientific">Agromyces tardus</name>
    <dbReference type="NCBI Taxonomy" id="2583849"/>
    <lineage>
        <taxon>Bacteria</taxon>
        <taxon>Bacillati</taxon>
        <taxon>Actinomycetota</taxon>
        <taxon>Actinomycetes</taxon>
        <taxon>Micrococcales</taxon>
        <taxon>Microbacteriaceae</taxon>
        <taxon>Agromyces</taxon>
    </lineage>
</organism>
<feature type="region of interest" description="Disordered" evidence="1">
    <location>
        <begin position="1"/>
        <end position="39"/>
    </location>
</feature>
<reference evidence="3 4" key="1">
    <citation type="submission" date="2018-10" db="EMBL/GenBank/DDBJ databases">
        <title>Isolation, diversity and antibacterial activity of antinobacteria from the wheat rhizosphere soil.</title>
        <authorList>
            <person name="Sun T."/>
        </authorList>
    </citation>
    <scope>NUCLEOTIDE SEQUENCE [LARGE SCALE GENOMIC DNA]</scope>
    <source>
        <strain evidence="3 4">SJ-23</strain>
    </source>
</reference>
<evidence type="ECO:0000313" key="3">
    <source>
        <dbReference type="EMBL" id="RNB51918.1"/>
    </source>
</evidence>
<accession>A0A3M8AL42</accession>
<gene>
    <name evidence="3" type="ORF">EDM22_02975</name>
</gene>
<dbReference type="RefSeq" id="WP_122935553.1">
    <property type="nucleotide sequence ID" value="NZ_JBHSNT010000044.1"/>
</dbReference>
<evidence type="ECO:0000256" key="1">
    <source>
        <dbReference type="SAM" id="MobiDB-lite"/>
    </source>
</evidence>
<feature type="transmembrane region" description="Helical" evidence="2">
    <location>
        <begin position="175"/>
        <end position="194"/>
    </location>
</feature>
<dbReference type="EMBL" id="RHHB01000002">
    <property type="protein sequence ID" value="RNB51918.1"/>
    <property type="molecule type" value="Genomic_DNA"/>
</dbReference>
<feature type="transmembrane region" description="Helical" evidence="2">
    <location>
        <begin position="77"/>
        <end position="103"/>
    </location>
</feature>
<name>A0A3M8AL42_9MICO</name>
<evidence type="ECO:0000313" key="4">
    <source>
        <dbReference type="Proteomes" id="UP000275048"/>
    </source>
</evidence>
<evidence type="ECO:0000256" key="2">
    <source>
        <dbReference type="SAM" id="Phobius"/>
    </source>
</evidence>
<feature type="transmembrane region" description="Helical" evidence="2">
    <location>
        <begin position="115"/>
        <end position="138"/>
    </location>
</feature>
<keyword evidence="4" id="KW-1185">Reference proteome</keyword>
<keyword evidence="2" id="KW-1133">Transmembrane helix</keyword>